<evidence type="ECO:0000313" key="2">
    <source>
        <dbReference type="EMBL" id="HIU35979.1"/>
    </source>
</evidence>
<sequence length="189" mass="20788">MELHRTDTVLLAALTREELSAYRLSFGALRAGDPSTARLLREILRRAKTALRFSPPKPGKLRVDALPEKDGGCIFLFTARKGRLRVLAAPPLLLWQTADANAFLDLFCLLRRAPAMCAGLSALYRTEQGFAGLFSFADAKAAKKGARLLAEYGDVRAAGREMRRHLDEHARALMPPKTPTPAAPRPRAL</sequence>
<accession>A0A9D1LDS5</accession>
<comment type="caution">
    <text evidence="2">The sequence shown here is derived from an EMBL/GenBank/DDBJ whole genome shotgun (WGS) entry which is preliminary data.</text>
</comment>
<gene>
    <name evidence="2" type="ORF">IAC53_05155</name>
</gene>
<dbReference type="EMBL" id="DVMW01000031">
    <property type="protein sequence ID" value="HIU35979.1"/>
    <property type="molecule type" value="Genomic_DNA"/>
</dbReference>
<name>A0A9D1LDS5_9FIRM</name>
<reference evidence="2" key="2">
    <citation type="journal article" date="2021" name="PeerJ">
        <title>Extensive microbial diversity within the chicken gut microbiome revealed by metagenomics and culture.</title>
        <authorList>
            <person name="Gilroy R."/>
            <person name="Ravi A."/>
            <person name="Getino M."/>
            <person name="Pursley I."/>
            <person name="Horton D.L."/>
            <person name="Alikhan N.F."/>
            <person name="Baker D."/>
            <person name="Gharbi K."/>
            <person name="Hall N."/>
            <person name="Watson M."/>
            <person name="Adriaenssens E.M."/>
            <person name="Foster-Nyarko E."/>
            <person name="Jarju S."/>
            <person name="Secka A."/>
            <person name="Antonio M."/>
            <person name="Oren A."/>
            <person name="Chaudhuri R.R."/>
            <person name="La Ragione R."/>
            <person name="Hildebrand F."/>
            <person name="Pallen M.J."/>
        </authorList>
    </citation>
    <scope>NUCLEOTIDE SEQUENCE</scope>
    <source>
        <strain evidence="2">ChiGjej1B1-19959</strain>
    </source>
</reference>
<protein>
    <submittedName>
        <fullName evidence="2">Uncharacterized protein</fullName>
    </submittedName>
</protein>
<organism evidence="2 3">
    <name type="scientific">Candidatus Fimenecus excrementigallinarum</name>
    <dbReference type="NCBI Taxonomy" id="2840816"/>
    <lineage>
        <taxon>Bacteria</taxon>
        <taxon>Bacillati</taxon>
        <taxon>Bacillota</taxon>
        <taxon>Clostridia</taxon>
        <taxon>Candidatus Fimenecus</taxon>
    </lineage>
</organism>
<reference evidence="2" key="1">
    <citation type="submission" date="2020-10" db="EMBL/GenBank/DDBJ databases">
        <authorList>
            <person name="Gilroy R."/>
        </authorList>
    </citation>
    <scope>NUCLEOTIDE SEQUENCE</scope>
    <source>
        <strain evidence="2">ChiGjej1B1-19959</strain>
    </source>
</reference>
<evidence type="ECO:0000313" key="3">
    <source>
        <dbReference type="Proteomes" id="UP000824071"/>
    </source>
</evidence>
<evidence type="ECO:0000256" key="1">
    <source>
        <dbReference type="SAM" id="MobiDB-lite"/>
    </source>
</evidence>
<feature type="region of interest" description="Disordered" evidence="1">
    <location>
        <begin position="170"/>
        <end position="189"/>
    </location>
</feature>
<dbReference type="AlphaFoldDB" id="A0A9D1LDS5"/>
<feature type="compositionally biased region" description="Pro residues" evidence="1">
    <location>
        <begin position="176"/>
        <end position="189"/>
    </location>
</feature>
<dbReference type="Proteomes" id="UP000824071">
    <property type="component" value="Unassembled WGS sequence"/>
</dbReference>
<proteinExistence type="predicted"/>